<evidence type="ECO:0000256" key="8">
    <source>
        <dbReference type="ARBA" id="ARBA00040531"/>
    </source>
</evidence>
<dbReference type="InterPro" id="IPR051132">
    <property type="entry name" value="3-5_Exonuclease_domain"/>
</dbReference>
<evidence type="ECO:0000259" key="10">
    <source>
        <dbReference type="Pfam" id="PF01612"/>
    </source>
</evidence>
<dbReference type="GO" id="GO:0006139">
    <property type="term" value="P:nucleobase-containing compound metabolic process"/>
    <property type="evidence" value="ECO:0007669"/>
    <property type="project" value="InterPro"/>
</dbReference>
<dbReference type="GO" id="GO:0046872">
    <property type="term" value="F:metal ion binding"/>
    <property type="evidence" value="ECO:0007669"/>
    <property type="project" value="UniProtKB-KW"/>
</dbReference>
<organism evidence="11 12">
    <name type="scientific">Mycena sanguinolenta</name>
    <dbReference type="NCBI Taxonomy" id="230812"/>
    <lineage>
        <taxon>Eukaryota</taxon>
        <taxon>Fungi</taxon>
        <taxon>Dikarya</taxon>
        <taxon>Basidiomycota</taxon>
        <taxon>Agaricomycotina</taxon>
        <taxon>Agaricomycetes</taxon>
        <taxon>Agaricomycetidae</taxon>
        <taxon>Agaricales</taxon>
        <taxon>Marasmiineae</taxon>
        <taxon>Mycenaceae</taxon>
        <taxon>Mycena</taxon>
    </lineage>
</organism>
<keyword evidence="7" id="KW-0539">Nucleus</keyword>
<keyword evidence="5 11" id="KW-0269">Exonuclease</keyword>
<evidence type="ECO:0000313" key="11">
    <source>
        <dbReference type="EMBL" id="KAF7336581.1"/>
    </source>
</evidence>
<proteinExistence type="predicted"/>
<dbReference type="GO" id="GO:0003676">
    <property type="term" value="F:nucleic acid binding"/>
    <property type="evidence" value="ECO:0007669"/>
    <property type="project" value="InterPro"/>
</dbReference>
<dbReference type="EMBL" id="JACAZH010000036">
    <property type="protein sequence ID" value="KAF7336581.1"/>
    <property type="molecule type" value="Genomic_DNA"/>
</dbReference>
<dbReference type="AlphaFoldDB" id="A0A8H7CHJ4"/>
<evidence type="ECO:0000313" key="12">
    <source>
        <dbReference type="Proteomes" id="UP000623467"/>
    </source>
</evidence>
<keyword evidence="2" id="KW-0540">Nuclease</keyword>
<evidence type="ECO:0000256" key="9">
    <source>
        <dbReference type="ARBA" id="ARBA00042761"/>
    </source>
</evidence>
<dbReference type="InterPro" id="IPR012337">
    <property type="entry name" value="RNaseH-like_sf"/>
</dbReference>
<dbReference type="GO" id="GO:0005634">
    <property type="term" value="C:nucleus"/>
    <property type="evidence" value="ECO:0007669"/>
    <property type="project" value="UniProtKB-SubCell"/>
</dbReference>
<evidence type="ECO:0000256" key="7">
    <source>
        <dbReference type="ARBA" id="ARBA00023242"/>
    </source>
</evidence>
<evidence type="ECO:0000256" key="4">
    <source>
        <dbReference type="ARBA" id="ARBA00022801"/>
    </source>
</evidence>
<keyword evidence="4" id="KW-0378">Hydrolase</keyword>
<evidence type="ECO:0000256" key="1">
    <source>
        <dbReference type="ARBA" id="ARBA00004123"/>
    </source>
</evidence>
<dbReference type="CDD" id="cd06141">
    <property type="entry name" value="WRN_exo"/>
    <property type="match status" value="1"/>
</dbReference>
<dbReference type="OrthoDB" id="3016676at2759"/>
<dbReference type="SUPFAM" id="SSF53098">
    <property type="entry name" value="Ribonuclease H-like"/>
    <property type="match status" value="1"/>
</dbReference>
<dbReference type="Pfam" id="PF01612">
    <property type="entry name" value="DNA_pol_A_exo1"/>
    <property type="match status" value="1"/>
</dbReference>
<evidence type="ECO:0000256" key="2">
    <source>
        <dbReference type="ARBA" id="ARBA00022722"/>
    </source>
</evidence>
<feature type="domain" description="3'-5' exonuclease" evidence="10">
    <location>
        <begin position="88"/>
        <end position="224"/>
    </location>
</feature>
<dbReference type="Proteomes" id="UP000623467">
    <property type="component" value="Unassembled WGS sequence"/>
</dbReference>
<keyword evidence="12" id="KW-1185">Reference proteome</keyword>
<gene>
    <name evidence="11" type="ORF">MSAN_02290300</name>
</gene>
<comment type="subcellular location">
    <subcellularLocation>
        <location evidence="1">Nucleus</location>
    </subcellularLocation>
</comment>
<comment type="caution">
    <text evidence="11">The sequence shown here is derived from an EMBL/GenBank/DDBJ whole genome shotgun (WGS) entry which is preliminary data.</text>
</comment>
<reference evidence="11" key="1">
    <citation type="submission" date="2020-05" db="EMBL/GenBank/DDBJ databases">
        <title>Mycena genomes resolve the evolution of fungal bioluminescence.</title>
        <authorList>
            <person name="Tsai I.J."/>
        </authorList>
    </citation>
    <scope>NUCLEOTIDE SEQUENCE</scope>
    <source>
        <strain evidence="11">160909Yilan</strain>
    </source>
</reference>
<evidence type="ECO:0000256" key="5">
    <source>
        <dbReference type="ARBA" id="ARBA00022839"/>
    </source>
</evidence>
<dbReference type="InterPro" id="IPR002562">
    <property type="entry name" value="3'-5'_exonuclease_dom"/>
</dbReference>
<dbReference type="Gene3D" id="3.30.420.10">
    <property type="entry name" value="Ribonuclease H-like superfamily/Ribonuclease H"/>
    <property type="match status" value="1"/>
</dbReference>
<protein>
    <recommendedName>
        <fullName evidence="8">3'-5' exonuclease</fullName>
    </recommendedName>
    <alternativeName>
        <fullName evidence="9">Werner Syndrome-like exonuclease</fullName>
    </alternativeName>
</protein>
<name>A0A8H7CHJ4_9AGAR</name>
<dbReference type="GO" id="GO:0008408">
    <property type="term" value="F:3'-5' exonuclease activity"/>
    <property type="evidence" value="ECO:0007669"/>
    <property type="project" value="InterPro"/>
</dbReference>
<dbReference type="PANTHER" id="PTHR13620:SF109">
    <property type="entry name" value="3'-5' EXONUCLEASE"/>
    <property type="match status" value="1"/>
</dbReference>
<keyword evidence="3" id="KW-0479">Metal-binding</keyword>
<keyword evidence="6" id="KW-0460">Magnesium</keyword>
<dbReference type="PANTHER" id="PTHR13620">
    <property type="entry name" value="3-5 EXONUCLEASE"/>
    <property type="match status" value="1"/>
</dbReference>
<evidence type="ECO:0000256" key="6">
    <source>
        <dbReference type="ARBA" id="ARBA00022842"/>
    </source>
</evidence>
<accession>A0A8H7CHJ4</accession>
<sequence>MDRTPFPRDQRTVYATTEEEADAALSVVKDGAIVGFDTEFSPRRPTVEEGYLAVIGNPQTRRSALLGLQIVEWRTQTPFAVAWDNIGLRLVQIAHEGTVVVLDLMKIRAIPKQLRRILESETITKAGAGVVADVKVVWDDLRINTMHVVDVALMANLVLCETGLCTNGFNALALKVCVEQLLGQEFPKDEQKSDWAQPELTPAQIEYAAIDAAACERLHETLSAAVAAKAKEVFISRSWYTVNSMFGELLRAKPAQDGQELVWRSDDCGWYRGNKFVGYP</sequence>
<evidence type="ECO:0000256" key="3">
    <source>
        <dbReference type="ARBA" id="ARBA00022723"/>
    </source>
</evidence>
<dbReference type="InterPro" id="IPR036397">
    <property type="entry name" value="RNaseH_sf"/>
</dbReference>